<sequence>MCFEKWRVPAWVHPFEKEKARSGLLSKCRNFYLCNKTSNMRNKASVMVQQTISGATGLNSIL</sequence>
<gene>
    <name evidence="1" type="ORF">A2930_04050</name>
</gene>
<dbReference type="EMBL" id="MFID01000006">
    <property type="protein sequence ID" value="OGF81742.1"/>
    <property type="molecule type" value="Genomic_DNA"/>
</dbReference>
<protein>
    <submittedName>
        <fullName evidence="1">Uncharacterized protein</fullName>
    </submittedName>
</protein>
<dbReference type="Proteomes" id="UP000178114">
    <property type="component" value="Unassembled WGS sequence"/>
</dbReference>
<organism evidence="1 2">
    <name type="scientific">Candidatus Giovannonibacteria bacterium RIFCSPLOWO2_01_FULL_45_34</name>
    <dbReference type="NCBI Taxonomy" id="1798351"/>
    <lineage>
        <taxon>Bacteria</taxon>
        <taxon>Candidatus Giovannoniibacteriota</taxon>
    </lineage>
</organism>
<name>A0A1F5X1H6_9BACT</name>
<dbReference type="AlphaFoldDB" id="A0A1F5X1H6"/>
<comment type="caution">
    <text evidence="1">The sequence shown here is derived from an EMBL/GenBank/DDBJ whole genome shotgun (WGS) entry which is preliminary data.</text>
</comment>
<accession>A0A1F5X1H6</accession>
<reference evidence="1 2" key="1">
    <citation type="journal article" date="2016" name="Nat. Commun.">
        <title>Thousands of microbial genomes shed light on interconnected biogeochemical processes in an aquifer system.</title>
        <authorList>
            <person name="Anantharaman K."/>
            <person name="Brown C.T."/>
            <person name="Hug L.A."/>
            <person name="Sharon I."/>
            <person name="Castelle C.J."/>
            <person name="Probst A.J."/>
            <person name="Thomas B.C."/>
            <person name="Singh A."/>
            <person name="Wilkins M.J."/>
            <person name="Karaoz U."/>
            <person name="Brodie E.L."/>
            <person name="Williams K.H."/>
            <person name="Hubbard S.S."/>
            <person name="Banfield J.F."/>
        </authorList>
    </citation>
    <scope>NUCLEOTIDE SEQUENCE [LARGE SCALE GENOMIC DNA]</scope>
</reference>
<proteinExistence type="predicted"/>
<evidence type="ECO:0000313" key="2">
    <source>
        <dbReference type="Proteomes" id="UP000178114"/>
    </source>
</evidence>
<evidence type="ECO:0000313" key="1">
    <source>
        <dbReference type="EMBL" id="OGF81742.1"/>
    </source>
</evidence>